<evidence type="ECO:0000313" key="3">
    <source>
        <dbReference type="EMBL" id="KAD7478060.1"/>
    </source>
</evidence>
<reference evidence="3 4" key="1">
    <citation type="submission" date="2019-05" db="EMBL/GenBank/DDBJ databases">
        <title>Mikania micrantha, genome provides insights into the molecular mechanism of rapid growth.</title>
        <authorList>
            <person name="Liu B."/>
        </authorList>
    </citation>
    <scope>NUCLEOTIDE SEQUENCE [LARGE SCALE GENOMIC DNA]</scope>
    <source>
        <strain evidence="3">NLD-2019</strain>
        <tissue evidence="3">Leaf</tissue>
    </source>
</reference>
<evidence type="ECO:0000313" key="4">
    <source>
        <dbReference type="Proteomes" id="UP000326396"/>
    </source>
</evidence>
<evidence type="ECO:0008006" key="5">
    <source>
        <dbReference type="Google" id="ProtNLM"/>
    </source>
</evidence>
<feature type="region of interest" description="Disordered" evidence="1">
    <location>
        <begin position="65"/>
        <end position="84"/>
    </location>
</feature>
<dbReference type="Proteomes" id="UP000326396">
    <property type="component" value="Linkage Group LG1"/>
</dbReference>
<organism evidence="3 4">
    <name type="scientific">Mikania micrantha</name>
    <name type="common">bitter vine</name>
    <dbReference type="NCBI Taxonomy" id="192012"/>
    <lineage>
        <taxon>Eukaryota</taxon>
        <taxon>Viridiplantae</taxon>
        <taxon>Streptophyta</taxon>
        <taxon>Embryophyta</taxon>
        <taxon>Tracheophyta</taxon>
        <taxon>Spermatophyta</taxon>
        <taxon>Magnoliopsida</taxon>
        <taxon>eudicotyledons</taxon>
        <taxon>Gunneridae</taxon>
        <taxon>Pentapetalae</taxon>
        <taxon>asterids</taxon>
        <taxon>campanulids</taxon>
        <taxon>Asterales</taxon>
        <taxon>Asteraceae</taxon>
        <taxon>Asteroideae</taxon>
        <taxon>Heliantheae alliance</taxon>
        <taxon>Eupatorieae</taxon>
        <taxon>Mikania</taxon>
    </lineage>
</organism>
<dbReference type="OrthoDB" id="1722110at2759"/>
<dbReference type="EMBL" id="SZYD01000001">
    <property type="protein sequence ID" value="KAD7478060.1"/>
    <property type="molecule type" value="Genomic_DNA"/>
</dbReference>
<sequence>MAEVISKKLLLFVCFLLVFPLFVHPLESTSSTRVRRMLKHSRPHETVMNVTTGAATHAEFHAAAHEVPSGPNPESNRIDTKGWGKSGGNVDMAWSEILSNETSPFWYHDSQIINTHGF</sequence>
<evidence type="ECO:0000256" key="1">
    <source>
        <dbReference type="SAM" id="MobiDB-lite"/>
    </source>
</evidence>
<feature type="signal peptide" evidence="2">
    <location>
        <begin position="1"/>
        <end position="25"/>
    </location>
</feature>
<comment type="caution">
    <text evidence="3">The sequence shown here is derived from an EMBL/GenBank/DDBJ whole genome shotgun (WGS) entry which is preliminary data.</text>
</comment>
<feature type="chain" id="PRO_5024421057" description="SCP domain-containing protein" evidence="2">
    <location>
        <begin position="26"/>
        <end position="118"/>
    </location>
</feature>
<protein>
    <recommendedName>
        <fullName evidence="5">SCP domain-containing protein</fullName>
    </recommendedName>
</protein>
<keyword evidence="2" id="KW-0732">Signal</keyword>
<keyword evidence="4" id="KW-1185">Reference proteome</keyword>
<accession>A0A5N6Q309</accession>
<proteinExistence type="predicted"/>
<name>A0A5N6Q309_9ASTR</name>
<gene>
    <name evidence="3" type="ORF">E3N88_01196</name>
</gene>
<evidence type="ECO:0000256" key="2">
    <source>
        <dbReference type="SAM" id="SignalP"/>
    </source>
</evidence>
<dbReference type="AlphaFoldDB" id="A0A5N6Q309"/>